<organism evidence="3 4">
    <name type="scientific">Puccinia sorghi</name>
    <dbReference type="NCBI Taxonomy" id="27349"/>
    <lineage>
        <taxon>Eukaryota</taxon>
        <taxon>Fungi</taxon>
        <taxon>Dikarya</taxon>
        <taxon>Basidiomycota</taxon>
        <taxon>Pucciniomycotina</taxon>
        <taxon>Pucciniomycetes</taxon>
        <taxon>Pucciniales</taxon>
        <taxon>Pucciniaceae</taxon>
        <taxon>Puccinia</taxon>
    </lineage>
</organism>
<keyword evidence="2" id="KW-0812">Transmembrane</keyword>
<dbReference type="EMBL" id="LAVV01009431">
    <property type="protein sequence ID" value="KNZ50594.1"/>
    <property type="molecule type" value="Genomic_DNA"/>
</dbReference>
<feature type="compositionally biased region" description="Polar residues" evidence="1">
    <location>
        <begin position="359"/>
        <end position="377"/>
    </location>
</feature>
<keyword evidence="2" id="KW-0472">Membrane</keyword>
<keyword evidence="2" id="KW-1133">Transmembrane helix</keyword>
<name>A0A0L6UPY7_9BASI</name>
<evidence type="ECO:0000256" key="1">
    <source>
        <dbReference type="SAM" id="MobiDB-lite"/>
    </source>
</evidence>
<gene>
    <name evidence="3" type="ORF">VP01_4336g1</name>
</gene>
<dbReference type="VEuPathDB" id="FungiDB:VP01_4336g1"/>
<reference evidence="3 4" key="1">
    <citation type="submission" date="2015-08" db="EMBL/GenBank/DDBJ databases">
        <title>Next Generation Sequencing and Analysis of the Genome of Puccinia sorghi L Schw, the Causal Agent of Maize Common Rust.</title>
        <authorList>
            <person name="Rochi L."/>
            <person name="Burguener G."/>
            <person name="Darino M."/>
            <person name="Turjanski A."/>
            <person name="Kreff E."/>
            <person name="Dieguez M.J."/>
            <person name="Sacco F."/>
        </authorList>
    </citation>
    <scope>NUCLEOTIDE SEQUENCE [LARGE SCALE GENOMIC DNA]</scope>
    <source>
        <strain evidence="3 4">RO10H11247</strain>
    </source>
</reference>
<feature type="transmembrane region" description="Helical" evidence="2">
    <location>
        <begin position="244"/>
        <end position="270"/>
    </location>
</feature>
<feature type="region of interest" description="Disordered" evidence="1">
    <location>
        <begin position="483"/>
        <end position="502"/>
    </location>
</feature>
<accession>A0A0L6UPY7</accession>
<feature type="compositionally biased region" description="Basic residues" evidence="1">
    <location>
        <begin position="493"/>
        <end position="502"/>
    </location>
</feature>
<comment type="caution">
    <text evidence="3">The sequence shown here is derived from an EMBL/GenBank/DDBJ whole genome shotgun (WGS) entry which is preliminary data.</text>
</comment>
<dbReference type="Proteomes" id="UP000037035">
    <property type="component" value="Unassembled WGS sequence"/>
</dbReference>
<feature type="region of interest" description="Disordered" evidence="1">
    <location>
        <begin position="408"/>
        <end position="437"/>
    </location>
</feature>
<feature type="compositionally biased region" description="Gly residues" evidence="1">
    <location>
        <begin position="422"/>
        <end position="432"/>
    </location>
</feature>
<sequence length="502" mass="57015">MILSSMIVMKYHSIVAYEPLSSRCVFYSISQPQLLQLVVYLSSIDTRNYLIIQAITSLVLLLLFLPHLEPIHLSFISGYNIQGRSLFPQNIIPMFATCPQKICNLHTLNTQLYGRSTFSSSRWSGWEAVIAIEFLTVSDSADGPWFPHGPAFVCHQLPQRIKEACFQGGDSFTPFVGFNTEKYSVRTSQIGLINTLKSPKISHGRFNPCRLNFSSICEIWGKQSSQCFHVCLKRMEQISRMLKWFLAFLRICVAHCIFILCLFYLFFYFIDINFDTMLAYFCHSRELRNFCVGAKGFPTFLKHAIKMLTVHETLIFQEPEGMPVSLKESFGCDNFMISSLKHTHFSNFSHEIPLRKKNQSWQESNPNQSNSCQFSTQDTEKKDRDFLEGQERTKELGWFQMRTQKINRKGDVKGTGNRGLEKGTGTGLGTGKGHVRTGKEARGEIMLEFTKVTSARPISVVYSGDLPKPNSAPSPLISPVHIGGLPFGSGHPYRSRNRNSKS</sequence>
<protein>
    <submittedName>
        <fullName evidence="3">Uncharacterized protein</fullName>
    </submittedName>
</protein>
<evidence type="ECO:0000256" key="2">
    <source>
        <dbReference type="SAM" id="Phobius"/>
    </source>
</evidence>
<dbReference type="AlphaFoldDB" id="A0A0L6UPY7"/>
<keyword evidence="4" id="KW-1185">Reference proteome</keyword>
<evidence type="ECO:0000313" key="4">
    <source>
        <dbReference type="Proteomes" id="UP000037035"/>
    </source>
</evidence>
<evidence type="ECO:0000313" key="3">
    <source>
        <dbReference type="EMBL" id="KNZ50594.1"/>
    </source>
</evidence>
<proteinExistence type="predicted"/>
<feature type="region of interest" description="Disordered" evidence="1">
    <location>
        <begin position="357"/>
        <end position="383"/>
    </location>
</feature>